<reference evidence="2" key="1">
    <citation type="submission" date="2021-02" db="EMBL/GenBank/DDBJ databases">
        <authorList>
            <person name="Nowell W R."/>
        </authorList>
    </citation>
    <scope>NUCLEOTIDE SEQUENCE</scope>
</reference>
<accession>A0A8S2ZDY0</accession>
<organism evidence="2 3">
    <name type="scientific">Didymodactylos carnosus</name>
    <dbReference type="NCBI Taxonomy" id="1234261"/>
    <lineage>
        <taxon>Eukaryota</taxon>
        <taxon>Metazoa</taxon>
        <taxon>Spiralia</taxon>
        <taxon>Gnathifera</taxon>
        <taxon>Rotifera</taxon>
        <taxon>Eurotatoria</taxon>
        <taxon>Bdelloidea</taxon>
        <taxon>Philodinida</taxon>
        <taxon>Philodinidae</taxon>
        <taxon>Didymodactylos</taxon>
    </lineage>
</organism>
<dbReference type="AlphaFoldDB" id="A0A8S2ZDY0"/>
<name>A0A8S2ZDY0_9BILA</name>
<sequence>REQAEFELDIKSLRERQRRKFYRLMKQGLSGEEALSKLDLTDKQENDDKSNKEDDDHDSLNDSAEENLTAD</sequence>
<gene>
    <name evidence="2" type="ORF">SRO942_LOCUS49524</name>
</gene>
<feature type="compositionally biased region" description="Basic and acidic residues" evidence="1">
    <location>
        <begin position="34"/>
        <end position="60"/>
    </location>
</feature>
<dbReference type="EMBL" id="CAJOBC010133448">
    <property type="protein sequence ID" value="CAF4620661.1"/>
    <property type="molecule type" value="Genomic_DNA"/>
</dbReference>
<feature type="non-terminal residue" evidence="2">
    <location>
        <position position="71"/>
    </location>
</feature>
<proteinExistence type="predicted"/>
<evidence type="ECO:0000256" key="1">
    <source>
        <dbReference type="SAM" id="MobiDB-lite"/>
    </source>
</evidence>
<protein>
    <submittedName>
        <fullName evidence="2">Uncharacterized protein</fullName>
    </submittedName>
</protein>
<comment type="caution">
    <text evidence="2">The sequence shown here is derived from an EMBL/GenBank/DDBJ whole genome shotgun (WGS) entry which is preliminary data.</text>
</comment>
<feature type="region of interest" description="Disordered" evidence="1">
    <location>
        <begin position="32"/>
        <end position="71"/>
    </location>
</feature>
<evidence type="ECO:0000313" key="3">
    <source>
        <dbReference type="Proteomes" id="UP000681722"/>
    </source>
</evidence>
<dbReference type="Proteomes" id="UP000681722">
    <property type="component" value="Unassembled WGS sequence"/>
</dbReference>
<evidence type="ECO:0000313" key="2">
    <source>
        <dbReference type="EMBL" id="CAF4620661.1"/>
    </source>
</evidence>